<evidence type="ECO:0000313" key="5">
    <source>
        <dbReference type="Proteomes" id="UP000630615"/>
    </source>
</evidence>
<feature type="signal peptide" evidence="2">
    <location>
        <begin position="1"/>
        <end position="18"/>
    </location>
</feature>
<feature type="compositionally biased region" description="Polar residues" evidence="1">
    <location>
        <begin position="154"/>
        <end position="169"/>
    </location>
</feature>
<evidence type="ECO:0000259" key="3">
    <source>
        <dbReference type="Pfam" id="PF15983"/>
    </source>
</evidence>
<feature type="chain" id="PRO_5046658444" description="DUF4767 domain-containing protein" evidence="2">
    <location>
        <begin position="19"/>
        <end position="309"/>
    </location>
</feature>
<sequence>MKKIIVGCVLLLLVTGCAGNNESSKEKANETTSSAMKAAKYDSALAKGKEALVDKDMSKAQASFQLALEYKKEEEAQALLEQVVLYKEAVSLKEKKEYSAALEKLTEIDKQKNGSAILKGYVQDLREAIAKENTKVVESKETEATKENDKKTQETSSTVETPQTTQKAENNIPWDQQKRADLVQFMADWGQSMDQSYVEYSPNRQVNWYGINFPSTFANNNIAVNGSPATVQWSESGLTDNVYNVVAIYSDMGTTGAVMNNHLYLFTILNGQPIVLITQQNQGNAENLVYFTTTQNADLTSGFAQIVGS</sequence>
<dbReference type="Pfam" id="PF15983">
    <property type="entry name" value="DUF4767"/>
    <property type="match status" value="1"/>
</dbReference>
<dbReference type="PROSITE" id="PS51257">
    <property type="entry name" value="PROKAR_LIPOPROTEIN"/>
    <property type="match status" value="1"/>
</dbReference>
<feature type="region of interest" description="Disordered" evidence="1">
    <location>
        <begin position="136"/>
        <end position="173"/>
    </location>
</feature>
<dbReference type="EMBL" id="BMKI01000003">
    <property type="protein sequence ID" value="GGC90282.1"/>
    <property type="molecule type" value="Genomic_DNA"/>
</dbReference>
<gene>
    <name evidence="4" type="ORF">GCM10011573_19880</name>
</gene>
<evidence type="ECO:0000256" key="1">
    <source>
        <dbReference type="SAM" id="MobiDB-lite"/>
    </source>
</evidence>
<reference evidence="5" key="1">
    <citation type="journal article" date="2019" name="Int. J. Syst. Evol. Microbiol.">
        <title>The Global Catalogue of Microorganisms (GCM) 10K type strain sequencing project: providing services to taxonomists for standard genome sequencing and annotation.</title>
        <authorList>
            <consortium name="The Broad Institute Genomics Platform"/>
            <consortium name="The Broad Institute Genome Sequencing Center for Infectious Disease"/>
            <person name="Wu L."/>
            <person name="Ma J."/>
        </authorList>
    </citation>
    <scope>NUCLEOTIDE SEQUENCE [LARGE SCALE GENOMIC DNA]</scope>
    <source>
        <strain evidence="5">CGMCC 1.15942</strain>
    </source>
</reference>
<organism evidence="4 5">
    <name type="scientific">Enterococcus wangshanyuanii</name>
    <dbReference type="NCBI Taxonomy" id="2005703"/>
    <lineage>
        <taxon>Bacteria</taxon>
        <taxon>Bacillati</taxon>
        <taxon>Bacillota</taxon>
        <taxon>Bacilli</taxon>
        <taxon>Lactobacillales</taxon>
        <taxon>Enterococcaceae</taxon>
        <taxon>Enterococcus</taxon>
    </lineage>
</organism>
<evidence type="ECO:0000313" key="4">
    <source>
        <dbReference type="EMBL" id="GGC90282.1"/>
    </source>
</evidence>
<keyword evidence="2" id="KW-0732">Signal</keyword>
<keyword evidence="5" id="KW-1185">Reference proteome</keyword>
<proteinExistence type="predicted"/>
<dbReference type="InterPro" id="IPR031927">
    <property type="entry name" value="DUF4767"/>
</dbReference>
<evidence type="ECO:0000256" key="2">
    <source>
        <dbReference type="SAM" id="SignalP"/>
    </source>
</evidence>
<comment type="caution">
    <text evidence="4">The sequence shown here is derived from an EMBL/GenBank/DDBJ whole genome shotgun (WGS) entry which is preliminary data.</text>
</comment>
<feature type="compositionally biased region" description="Basic and acidic residues" evidence="1">
    <location>
        <begin position="136"/>
        <end position="153"/>
    </location>
</feature>
<protein>
    <recommendedName>
        <fullName evidence="3">DUF4767 domain-containing protein</fullName>
    </recommendedName>
</protein>
<accession>A0ABQ1P7A8</accession>
<feature type="domain" description="DUF4767" evidence="3">
    <location>
        <begin position="174"/>
        <end position="307"/>
    </location>
</feature>
<dbReference type="RefSeq" id="WP_088270999.1">
    <property type="nucleotide sequence ID" value="NZ_BMKI01000003.1"/>
</dbReference>
<dbReference type="Proteomes" id="UP000630615">
    <property type="component" value="Unassembled WGS sequence"/>
</dbReference>
<name>A0ABQ1P7A8_9ENTE</name>